<proteinExistence type="predicted"/>
<organism evidence="1 2">
    <name type="scientific">Pedococcus aerophilus</name>
    <dbReference type="NCBI Taxonomy" id="436356"/>
    <lineage>
        <taxon>Bacteria</taxon>
        <taxon>Bacillati</taxon>
        <taxon>Actinomycetota</taxon>
        <taxon>Actinomycetes</taxon>
        <taxon>Micrococcales</taxon>
        <taxon>Intrasporangiaceae</taxon>
        <taxon>Pedococcus</taxon>
    </lineage>
</organism>
<evidence type="ECO:0000313" key="2">
    <source>
        <dbReference type="Proteomes" id="UP001501326"/>
    </source>
</evidence>
<keyword evidence="2" id="KW-1185">Reference proteome</keyword>
<dbReference type="EMBL" id="BAAARN010000001">
    <property type="protein sequence ID" value="GAA2731530.1"/>
    <property type="molecule type" value="Genomic_DNA"/>
</dbReference>
<protein>
    <submittedName>
        <fullName evidence="1">Uncharacterized protein</fullName>
    </submittedName>
</protein>
<sequence>MTSATELLDRAASQLHSAAERVDNLAGLHDSPSLRAFAGQIRLNAAGLSPDQWPTAGPPAAGSILEQLQAALNTLDEIHPLEGPPDLPLWARHVADLVRIAKDTDAR</sequence>
<reference evidence="1 2" key="1">
    <citation type="journal article" date="2019" name="Int. J. Syst. Evol. Microbiol.">
        <title>The Global Catalogue of Microorganisms (GCM) 10K type strain sequencing project: providing services to taxonomists for standard genome sequencing and annotation.</title>
        <authorList>
            <consortium name="The Broad Institute Genomics Platform"/>
            <consortium name="The Broad Institute Genome Sequencing Center for Infectious Disease"/>
            <person name="Wu L."/>
            <person name="Ma J."/>
        </authorList>
    </citation>
    <scope>NUCLEOTIDE SEQUENCE [LARGE SCALE GENOMIC DNA]</scope>
    <source>
        <strain evidence="1 2">JCM 16378</strain>
    </source>
</reference>
<accession>A0ABN3UF92</accession>
<name>A0ABN3UF92_9MICO</name>
<comment type="caution">
    <text evidence="1">The sequence shown here is derived from an EMBL/GenBank/DDBJ whole genome shotgun (WGS) entry which is preliminary data.</text>
</comment>
<dbReference type="RefSeq" id="WP_344189968.1">
    <property type="nucleotide sequence ID" value="NZ_BAAARN010000001.1"/>
</dbReference>
<gene>
    <name evidence="1" type="ORF">GCM10009867_05360</name>
</gene>
<dbReference type="Proteomes" id="UP001501326">
    <property type="component" value="Unassembled WGS sequence"/>
</dbReference>
<evidence type="ECO:0000313" key="1">
    <source>
        <dbReference type="EMBL" id="GAA2731530.1"/>
    </source>
</evidence>